<dbReference type="STRING" id="1693.BMIN_1198"/>
<protein>
    <submittedName>
        <fullName evidence="1">Uncharacterized protein</fullName>
    </submittedName>
</protein>
<keyword evidence="2" id="KW-1185">Reference proteome</keyword>
<gene>
    <name evidence="1" type="ORF">BMIN_1198</name>
</gene>
<accession>A0A087BT09</accession>
<dbReference type="EMBL" id="JGZD01000002">
    <property type="protein sequence ID" value="KFI74159.1"/>
    <property type="molecule type" value="Genomic_DNA"/>
</dbReference>
<name>A0A087BT09_9BIFI</name>
<evidence type="ECO:0000313" key="2">
    <source>
        <dbReference type="Proteomes" id="UP000029014"/>
    </source>
</evidence>
<organism evidence="1 2">
    <name type="scientific">Bifidobacterium minimum</name>
    <dbReference type="NCBI Taxonomy" id="1693"/>
    <lineage>
        <taxon>Bacteria</taxon>
        <taxon>Bacillati</taxon>
        <taxon>Actinomycetota</taxon>
        <taxon>Actinomycetes</taxon>
        <taxon>Bifidobacteriales</taxon>
        <taxon>Bifidobacteriaceae</taxon>
        <taxon>Bifidobacterium</taxon>
    </lineage>
</organism>
<dbReference type="Proteomes" id="UP000029014">
    <property type="component" value="Unassembled WGS sequence"/>
</dbReference>
<reference evidence="1 2" key="1">
    <citation type="submission" date="2014-03" db="EMBL/GenBank/DDBJ databases">
        <title>Genomics of Bifidobacteria.</title>
        <authorList>
            <person name="Ventura M."/>
            <person name="Milani C."/>
            <person name="Lugli G.A."/>
        </authorList>
    </citation>
    <scope>NUCLEOTIDE SEQUENCE [LARGE SCALE GENOMIC DNA]</scope>
    <source>
        <strain evidence="1 2">LMG 11592</strain>
    </source>
</reference>
<comment type="caution">
    <text evidence="1">The sequence shown here is derived from an EMBL/GenBank/DDBJ whole genome shotgun (WGS) entry which is preliminary data.</text>
</comment>
<dbReference type="AlphaFoldDB" id="A0A087BT09"/>
<evidence type="ECO:0000313" key="1">
    <source>
        <dbReference type="EMBL" id="KFI74159.1"/>
    </source>
</evidence>
<sequence length="92" mass="9728">MMEEEVELVLCVVYAASTLPSETVNQAAWAIPSVFSKASLESAFSRVELLSPTADAGWARPVIRQSAVAAASTPFAMVEIVLLILECLSAAT</sequence>
<proteinExistence type="predicted"/>